<evidence type="ECO:0000256" key="4">
    <source>
        <dbReference type="ARBA" id="ARBA00023015"/>
    </source>
</evidence>
<dbReference type="SUPFAM" id="SSF46689">
    <property type="entry name" value="Homeodomain-like"/>
    <property type="match status" value="1"/>
</dbReference>
<dbReference type="InterPro" id="IPR000032">
    <property type="entry name" value="HPr-like"/>
</dbReference>
<proteinExistence type="predicted"/>
<dbReference type="Gene3D" id="1.10.8.60">
    <property type="match status" value="1"/>
</dbReference>
<evidence type="ECO:0000256" key="6">
    <source>
        <dbReference type="ARBA" id="ARBA00023163"/>
    </source>
</evidence>
<dbReference type="InterPro" id="IPR035965">
    <property type="entry name" value="PAS-like_dom_sf"/>
</dbReference>
<dbReference type="InterPro" id="IPR025943">
    <property type="entry name" value="Sigma_54_int_dom_ATP-bd_2"/>
</dbReference>
<keyword evidence="5" id="KW-0238">DNA-binding</keyword>
<evidence type="ECO:0000256" key="1">
    <source>
        <dbReference type="ARBA" id="ARBA00022741"/>
    </source>
</evidence>
<dbReference type="SMART" id="SM00091">
    <property type="entry name" value="PAS"/>
    <property type="match status" value="2"/>
</dbReference>
<dbReference type="SUPFAM" id="SSF55594">
    <property type="entry name" value="HPr-like"/>
    <property type="match status" value="1"/>
</dbReference>
<dbReference type="InterPro" id="IPR009057">
    <property type="entry name" value="Homeodomain-like_sf"/>
</dbReference>
<dbReference type="Pfam" id="PF00381">
    <property type="entry name" value="PTS-HPr"/>
    <property type="match status" value="1"/>
</dbReference>
<keyword evidence="3" id="KW-0067">ATP-binding</keyword>
<dbReference type="InterPro" id="IPR003593">
    <property type="entry name" value="AAA+_ATPase"/>
</dbReference>
<dbReference type="PROSITE" id="PS50045">
    <property type="entry name" value="SIGMA54_INTERACT_4"/>
    <property type="match status" value="1"/>
</dbReference>
<keyword evidence="4" id="KW-0805">Transcription regulation</keyword>
<dbReference type="CDD" id="cd00009">
    <property type="entry name" value="AAA"/>
    <property type="match status" value="1"/>
</dbReference>
<dbReference type="InterPro" id="IPR000014">
    <property type="entry name" value="PAS"/>
</dbReference>
<dbReference type="Pfam" id="PF18024">
    <property type="entry name" value="HTH_50"/>
    <property type="match status" value="1"/>
</dbReference>
<organism evidence="11 12">
    <name type="scientific">Sarcina ventriculi</name>
    <name type="common">Clostridium ventriculi</name>
    <dbReference type="NCBI Taxonomy" id="1267"/>
    <lineage>
        <taxon>Bacteria</taxon>
        <taxon>Bacillati</taxon>
        <taxon>Bacillota</taxon>
        <taxon>Clostridia</taxon>
        <taxon>Eubacteriales</taxon>
        <taxon>Clostridiaceae</taxon>
        <taxon>Sarcina</taxon>
    </lineage>
</organism>
<dbReference type="PROSITE" id="PS00688">
    <property type="entry name" value="SIGMA54_INTERACT_3"/>
    <property type="match status" value="1"/>
</dbReference>
<dbReference type="Gene3D" id="1.10.10.60">
    <property type="entry name" value="Homeodomain-like"/>
    <property type="match status" value="1"/>
</dbReference>
<dbReference type="PROSITE" id="PS00675">
    <property type="entry name" value="SIGMA54_INTERACT_1"/>
    <property type="match status" value="1"/>
</dbReference>
<dbReference type="PROSITE" id="PS50112">
    <property type="entry name" value="PAS"/>
    <property type="match status" value="1"/>
</dbReference>
<dbReference type="PROSITE" id="PS51350">
    <property type="entry name" value="PTS_HPR_DOM"/>
    <property type="match status" value="1"/>
</dbReference>
<feature type="domain" description="Sigma-54 factor interaction" evidence="8">
    <location>
        <begin position="358"/>
        <end position="587"/>
    </location>
</feature>
<comment type="caution">
    <text evidence="11">The sequence shown here is derived from an EMBL/GenBank/DDBJ whole genome shotgun (WGS) entry which is preliminary data.</text>
</comment>
<reference evidence="11 12" key="1">
    <citation type="submission" date="2015-09" db="EMBL/GenBank/DDBJ databases">
        <authorList>
            <consortium name="Pathogen Informatics"/>
        </authorList>
    </citation>
    <scope>NUCLEOTIDE SEQUENCE [LARGE SCALE GENOMIC DNA]</scope>
    <source>
        <strain evidence="11 12">2789STDY5834858</strain>
    </source>
</reference>
<keyword evidence="6" id="KW-0804">Transcription</keyword>
<name>A0ABM9URW0_SARVE</name>
<dbReference type="PANTHER" id="PTHR32071">
    <property type="entry name" value="TRANSCRIPTIONAL REGULATORY PROTEIN"/>
    <property type="match status" value="1"/>
</dbReference>
<dbReference type="Pfam" id="PF00989">
    <property type="entry name" value="PAS"/>
    <property type="match status" value="2"/>
</dbReference>
<dbReference type="Proteomes" id="UP000095488">
    <property type="component" value="Unassembled WGS sequence"/>
</dbReference>
<dbReference type="Pfam" id="PF00158">
    <property type="entry name" value="Sigma54_activat"/>
    <property type="match status" value="1"/>
</dbReference>
<dbReference type="InterPro" id="IPR025662">
    <property type="entry name" value="Sigma_54_int_dom_ATP-bd_1"/>
</dbReference>
<dbReference type="SUPFAM" id="SSF55785">
    <property type="entry name" value="PYP-like sensor domain (PAS domain)"/>
    <property type="match status" value="2"/>
</dbReference>
<protein>
    <recommendedName>
        <fullName evidence="7">HTH-type transcriptional regulatory protein TyrR</fullName>
    </recommendedName>
</protein>
<sequence length="671" mass="76683">MFFQEITFKNRQGLHTRYSAMIVNKASEIQSKYKVTLYIKKKEYSQWLGMSMLAILSLKISNNDKISIGCNEEGMLGKIAVMSLIQYIDEFINSINPSANVKIDEFIDETIIAKEQVLENVPIGILVIDSYENITTINEYALKFLEKSFKDVIGKNIKDIIPYSDLPMILKKGLKQFGQVLHIKNKSALVNRSPLFMNNKIIGAVAVIQDVSNLVGIKELNEKFTKILENSQDMICFLDKNGIINYINPAYIKHSNLKAQNILGKHITDIEPDGYIYKSFKNKSKFNDVIYSINNVNVIGNIEPLFIDDEFVGVISTARPINELKELIGKLNKSQEELNYYKEEFFKQISNNSSFNNIIGSSRTLKDILYICEKTSKTTSTILIRGESGTGKELIAKAVHNNSTRHDKPFVRVNCASIPENLLESELFGYEKGSFTGATKSKPGKFLIADGGTIFLDEIGDMPMSMQVKLLRVLQEMEIDPIGGIDPISIDVRVIAATNRNLEEMIKEKTFRQDLYYRLDVIGINLPALRERKEDIPDLVEYFIKKLNIKLNKNILGISNDALNLLQQYQWPGNIRELENIIERAMNFCDEKYISSFYLPSYLKPTIENPNKFDLDKDNILPFEEYEKQIIKMAIEKYKTFNKAGKALGLTHRTISLKCKKYNIDVKKIKN</sequence>
<evidence type="ECO:0000313" key="11">
    <source>
        <dbReference type="EMBL" id="CUO13334.1"/>
    </source>
</evidence>
<dbReference type="RefSeq" id="WP_055260001.1">
    <property type="nucleotide sequence ID" value="NZ_BCMV01000016.1"/>
</dbReference>
<dbReference type="PANTHER" id="PTHR32071:SF57">
    <property type="entry name" value="C4-DICARBOXYLATE TRANSPORT TRANSCRIPTIONAL REGULATORY PROTEIN DCTD"/>
    <property type="match status" value="1"/>
</dbReference>
<dbReference type="SMART" id="SM00382">
    <property type="entry name" value="AAA"/>
    <property type="match status" value="1"/>
</dbReference>
<evidence type="ECO:0000256" key="3">
    <source>
        <dbReference type="ARBA" id="ARBA00022840"/>
    </source>
</evidence>
<evidence type="ECO:0000259" key="10">
    <source>
        <dbReference type="PROSITE" id="PS51350"/>
    </source>
</evidence>
<dbReference type="InterPro" id="IPR002078">
    <property type="entry name" value="Sigma_54_int"/>
</dbReference>
<accession>A0ABM9URW0</accession>
<dbReference type="Gene3D" id="3.30.1340.10">
    <property type="entry name" value="HPr-like"/>
    <property type="match status" value="1"/>
</dbReference>
<evidence type="ECO:0000259" key="9">
    <source>
        <dbReference type="PROSITE" id="PS50112"/>
    </source>
</evidence>
<feature type="domain" description="HPr" evidence="10">
    <location>
        <begin position="1"/>
        <end position="94"/>
    </location>
</feature>
<dbReference type="InterPro" id="IPR058031">
    <property type="entry name" value="AAA_lid_NorR"/>
</dbReference>
<dbReference type="Pfam" id="PF25601">
    <property type="entry name" value="AAA_lid_14"/>
    <property type="match status" value="1"/>
</dbReference>
<gene>
    <name evidence="11" type="primary">zraR</name>
    <name evidence="11" type="ORF">ERS852473_01985</name>
</gene>
<dbReference type="SUPFAM" id="SSF52540">
    <property type="entry name" value="P-loop containing nucleoside triphosphate hydrolases"/>
    <property type="match status" value="1"/>
</dbReference>
<evidence type="ECO:0000256" key="7">
    <source>
        <dbReference type="ARBA" id="ARBA00029500"/>
    </source>
</evidence>
<keyword evidence="12" id="KW-1185">Reference proteome</keyword>
<evidence type="ECO:0000313" key="12">
    <source>
        <dbReference type="Proteomes" id="UP000095488"/>
    </source>
</evidence>
<dbReference type="InterPro" id="IPR030828">
    <property type="entry name" value="HTH_TyrR"/>
</dbReference>
<evidence type="ECO:0000256" key="5">
    <source>
        <dbReference type="ARBA" id="ARBA00023125"/>
    </source>
</evidence>
<evidence type="ECO:0000259" key="8">
    <source>
        <dbReference type="PROSITE" id="PS50045"/>
    </source>
</evidence>
<evidence type="ECO:0000256" key="2">
    <source>
        <dbReference type="ARBA" id="ARBA00022797"/>
    </source>
</evidence>
<feature type="domain" description="PAS" evidence="9">
    <location>
        <begin position="220"/>
        <end position="273"/>
    </location>
</feature>
<dbReference type="NCBIfam" id="TIGR00229">
    <property type="entry name" value="sensory_box"/>
    <property type="match status" value="1"/>
</dbReference>
<dbReference type="EMBL" id="CYZR01000007">
    <property type="protein sequence ID" value="CUO13334.1"/>
    <property type="molecule type" value="Genomic_DNA"/>
</dbReference>
<dbReference type="InterPro" id="IPR035895">
    <property type="entry name" value="HPr-like_sf"/>
</dbReference>
<dbReference type="PROSITE" id="PS00676">
    <property type="entry name" value="SIGMA54_INTERACT_2"/>
    <property type="match status" value="1"/>
</dbReference>
<dbReference type="CDD" id="cd00130">
    <property type="entry name" value="PAS"/>
    <property type="match status" value="2"/>
</dbReference>
<dbReference type="InterPro" id="IPR025944">
    <property type="entry name" value="Sigma_54_int_dom_CS"/>
</dbReference>
<dbReference type="Gene3D" id="3.40.50.300">
    <property type="entry name" value="P-loop containing nucleotide triphosphate hydrolases"/>
    <property type="match status" value="1"/>
</dbReference>
<keyword evidence="1" id="KW-0547">Nucleotide-binding</keyword>
<keyword evidence="2" id="KW-0058">Aromatic hydrocarbons catabolism</keyword>
<dbReference type="Gene3D" id="3.30.450.20">
    <property type="entry name" value="PAS domain"/>
    <property type="match status" value="2"/>
</dbReference>
<dbReference type="InterPro" id="IPR013767">
    <property type="entry name" value="PAS_fold"/>
</dbReference>
<dbReference type="InterPro" id="IPR027417">
    <property type="entry name" value="P-loop_NTPase"/>
</dbReference>